<keyword evidence="2" id="KW-0812">Transmembrane</keyword>
<keyword evidence="2" id="KW-1133">Transmembrane helix</keyword>
<dbReference type="AlphaFoldDB" id="A0A412L519"/>
<dbReference type="EMBL" id="QRVV01000002">
    <property type="protein sequence ID" value="RGS76029.1"/>
    <property type="molecule type" value="Genomic_DNA"/>
</dbReference>
<protein>
    <submittedName>
        <fullName evidence="3">Uncharacterized protein</fullName>
    </submittedName>
</protein>
<sequence>MNTVLTLIIVILSSIGMAVSIHFIMDTIFKAVDAKKEHRKKQLDDLEKIIERLDEIIRILRTR</sequence>
<accession>A0A412L519</accession>
<evidence type="ECO:0000256" key="2">
    <source>
        <dbReference type="SAM" id="Phobius"/>
    </source>
</evidence>
<evidence type="ECO:0000313" key="3">
    <source>
        <dbReference type="EMBL" id="RGS76029.1"/>
    </source>
</evidence>
<organism evidence="3 4">
    <name type="scientific">Blautia obeum</name>
    <dbReference type="NCBI Taxonomy" id="40520"/>
    <lineage>
        <taxon>Bacteria</taxon>
        <taxon>Bacillati</taxon>
        <taxon>Bacillota</taxon>
        <taxon>Clostridia</taxon>
        <taxon>Lachnospirales</taxon>
        <taxon>Lachnospiraceae</taxon>
        <taxon>Blautia</taxon>
    </lineage>
</organism>
<evidence type="ECO:0000256" key="1">
    <source>
        <dbReference type="SAM" id="Coils"/>
    </source>
</evidence>
<dbReference type="Proteomes" id="UP000284242">
    <property type="component" value="Unassembled WGS sequence"/>
</dbReference>
<reference evidence="3 4" key="1">
    <citation type="submission" date="2018-08" db="EMBL/GenBank/DDBJ databases">
        <title>A genome reference for cultivated species of the human gut microbiota.</title>
        <authorList>
            <person name="Zou Y."/>
            <person name="Xue W."/>
            <person name="Luo G."/>
        </authorList>
    </citation>
    <scope>NUCLEOTIDE SEQUENCE [LARGE SCALE GENOMIC DNA]</scope>
    <source>
        <strain evidence="3 4">AF21-24</strain>
    </source>
</reference>
<proteinExistence type="predicted"/>
<gene>
    <name evidence="3" type="ORF">DWX77_01675</name>
</gene>
<keyword evidence="2" id="KW-0472">Membrane</keyword>
<name>A0A412L519_9FIRM</name>
<feature type="transmembrane region" description="Helical" evidence="2">
    <location>
        <begin position="6"/>
        <end position="29"/>
    </location>
</feature>
<evidence type="ECO:0000313" key="4">
    <source>
        <dbReference type="Proteomes" id="UP000284242"/>
    </source>
</evidence>
<keyword evidence="1" id="KW-0175">Coiled coil</keyword>
<comment type="caution">
    <text evidence="3">The sequence shown here is derived from an EMBL/GenBank/DDBJ whole genome shotgun (WGS) entry which is preliminary data.</text>
</comment>
<feature type="coiled-coil region" evidence="1">
    <location>
        <begin position="36"/>
        <end position="63"/>
    </location>
</feature>